<dbReference type="Proteomes" id="UP000076761">
    <property type="component" value="Unassembled WGS sequence"/>
</dbReference>
<feature type="region of interest" description="Disordered" evidence="1">
    <location>
        <begin position="314"/>
        <end position="341"/>
    </location>
</feature>
<name>A0A165U4R8_9AGAM</name>
<reference evidence="2 3" key="1">
    <citation type="journal article" date="2016" name="Mol. Biol. Evol.">
        <title>Comparative Genomics of Early-Diverging Mushroom-Forming Fungi Provides Insights into the Origins of Lignocellulose Decay Capabilities.</title>
        <authorList>
            <person name="Nagy L.G."/>
            <person name="Riley R."/>
            <person name="Tritt A."/>
            <person name="Adam C."/>
            <person name="Daum C."/>
            <person name="Floudas D."/>
            <person name="Sun H."/>
            <person name="Yadav J.S."/>
            <person name="Pangilinan J."/>
            <person name="Larsson K.H."/>
            <person name="Matsuura K."/>
            <person name="Barry K."/>
            <person name="Labutti K."/>
            <person name="Kuo R."/>
            <person name="Ohm R.A."/>
            <person name="Bhattacharya S.S."/>
            <person name="Shirouzu T."/>
            <person name="Yoshinaga Y."/>
            <person name="Martin F.M."/>
            <person name="Grigoriev I.V."/>
            <person name="Hibbett D.S."/>
        </authorList>
    </citation>
    <scope>NUCLEOTIDE SEQUENCE [LARGE SCALE GENOMIC DNA]</scope>
    <source>
        <strain evidence="2 3">HHB14362 ss-1</strain>
    </source>
</reference>
<proteinExistence type="predicted"/>
<dbReference type="EMBL" id="KV425561">
    <property type="protein sequence ID" value="KZT27641.1"/>
    <property type="molecule type" value="Genomic_DNA"/>
</dbReference>
<organism evidence="2 3">
    <name type="scientific">Neolentinus lepideus HHB14362 ss-1</name>
    <dbReference type="NCBI Taxonomy" id="1314782"/>
    <lineage>
        <taxon>Eukaryota</taxon>
        <taxon>Fungi</taxon>
        <taxon>Dikarya</taxon>
        <taxon>Basidiomycota</taxon>
        <taxon>Agaricomycotina</taxon>
        <taxon>Agaricomycetes</taxon>
        <taxon>Gloeophyllales</taxon>
        <taxon>Gloeophyllaceae</taxon>
        <taxon>Neolentinus</taxon>
    </lineage>
</organism>
<feature type="compositionally biased region" description="Pro residues" evidence="1">
    <location>
        <begin position="324"/>
        <end position="336"/>
    </location>
</feature>
<gene>
    <name evidence="2" type="ORF">NEOLEDRAFT_106656</name>
</gene>
<sequence>MHVQWRLHRGEAGAVGGKHCVRSIGCGMPSGRRNRHRDGNGGIVEVMVTVIVEGAGIGGLIDRGWRRIENSVRNPRWVVTAASIYVTSRGWLGLDEGIMLCPVRETGGRRVVVERRMGGLEIVVDGVWERRLGYRFCVRGGVGVEVIGCLAGGDVEPRRGCWRPWCGKAGGMGVAGGINVAGGMDVARAGRCGSSDGWMVCCESRNIKEEGRKNQARVGGSDRERVNQGLVCPGKEIKIFIRCKMIVQVVRVVSASHCPAAAAPASGGRSVTSPRSNVAVVRSVYVCLQPPVPVPRFPFRLPLPVLCHPASHPVPRGPRFSSPDSPPPRPLRPNPVPTASHLRSLHRSRLPYCIPSRSARELVRPPGQSRRRQTCYRARPFPTRHVAPAPYRLTRTVTPGHTPDFCHSFIHIRPFHNILSQLD</sequence>
<evidence type="ECO:0000313" key="3">
    <source>
        <dbReference type="Proteomes" id="UP000076761"/>
    </source>
</evidence>
<accession>A0A165U4R8</accession>
<dbReference type="AlphaFoldDB" id="A0A165U4R8"/>
<dbReference type="InParanoid" id="A0A165U4R8"/>
<keyword evidence="3" id="KW-1185">Reference proteome</keyword>
<evidence type="ECO:0000313" key="2">
    <source>
        <dbReference type="EMBL" id="KZT27641.1"/>
    </source>
</evidence>
<protein>
    <submittedName>
        <fullName evidence="2">Uncharacterized protein</fullName>
    </submittedName>
</protein>
<evidence type="ECO:0000256" key="1">
    <source>
        <dbReference type="SAM" id="MobiDB-lite"/>
    </source>
</evidence>